<evidence type="ECO:0000313" key="2">
    <source>
        <dbReference type="Proteomes" id="UP001558850"/>
    </source>
</evidence>
<dbReference type="Proteomes" id="UP001558850">
    <property type="component" value="Unassembled WGS sequence"/>
</dbReference>
<organism evidence="1 2">
    <name type="scientific">Paraburkholderia phymatum</name>
    <dbReference type="NCBI Taxonomy" id="148447"/>
    <lineage>
        <taxon>Bacteria</taxon>
        <taxon>Pseudomonadati</taxon>
        <taxon>Pseudomonadota</taxon>
        <taxon>Betaproteobacteria</taxon>
        <taxon>Burkholderiales</taxon>
        <taxon>Burkholderiaceae</taxon>
        <taxon>Paraburkholderia</taxon>
    </lineage>
</organism>
<accession>A0ACC6U106</accession>
<reference evidence="1" key="1">
    <citation type="submission" date="2024-07" db="EMBL/GenBank/DDBJ databases">
        <title>A survey of Mimosa microsymbionts across Brazilian biomes reveals a high diversity of Paraburkholderia nodulating endemic species, but also that Cupriavidus is common as a symbiont of widespread species.</title>
        <authorList>
            <person name="Rouws L."/>
            <person name="Barauna A."/>
            <person name="Beukes C."/>
            <person name="Rouws J.R.C."/>
            <person name="De Faria S.M."/>
            <person name="Gross E."/>
            <person name="Bueno Dos Reis Junior F."/>
            <person name="Simon M.F."/>
            <person name="Maluk M."/>
            <person name="Odee D.W."/>
            <person name="Kenicer G."/>
            <person name="Young J.P.W."/>
            <person name="Reis V.M."/>
            <person name="Zilli J."/>
            <person name="James E.K."/>
        </authorList>
    </citation>
    <scope>NUCLEOTIDE SEQUENCE</scope>
    <source>
        <strain evidence="1">EG181B</strain>
    </source>
</reference>
<sequence>MDGMRTGMAVRSTENRFALHHGDCMDVLKTIADESVDSIVCDPPYHLTQVSRGGHARTNNPEMPHGRHRIGDKGFMGKVWDGGDIAHRVEMWAECLRVLKPGGHLLAFAATRTYHRMTCAIEDAGFEIRDMVPWHYGSGFPKSKNLDGQWDGWGTALKPATEPICMARKPLIGTVAENVAAYGTGAINIDACRVHADDAIGGEYTVKRFAPGASVVKDGNWKQDVEFRGEMKAGRWPANVIHDGSPEVLDAFPDAPGQLADVSYQGDARKTQNVYGAMNRGHEPSRDRTYADNGGTNFAMKPGARRLDTGSAARFFYCAKASRADRNEGIGGSDAPAVETKATMRDRETADWQERNGNFHPTVKPTDLMAYLCRLVTPPGGTVLDPFMGSGSTGKAAMREGFRFIGIDMTPEYVEIAKARIQFEADRVEQTRIDASRQSDLFSEVA</sequence>
<proteinExistence type="predicted"/>
<dbReference type="EMBL" id="JBFRCH010000007">
    <property type="protein sequence ID" value="MEX3933306.1"/>
    <property type="molecule type" value="Genomic_DNA"/>
</dbReference>
<keyword evidence="2" id="KW-1185">Reference proteome</keyword>
<name>A0ACC6U106_9BURK</name>
<gene>
    <name evidence="1" type="ORF">AB4Y32_16135</name>
</gene>
<evidence type="ECO:0000313" key="1">
    <source>
        <dbReference type="EMBL" id="MEX3933306.1"/>
    </source>
</evidence>
<protein>
    <submittedName>
        <fullName evidence="1">Site-specific DNA-methyltransferase</fullName>
    </submittedName>
</protein>
<comment type="caution">
    <text evidence="1">The sequence shown here is derived from an EMBL/GenBank/DDBJ whole genome shotgun (WGS) entry which is preliminary data.</text>
</comment>